<dbReference type="GeneID" id="62156213"/>
<feature type="region of interest" description="Disordered" evidence="1">
    <location>
        <begin position="172"/>
        <end position="197"/>
    </location>
</feature>
<reference evidence="2" key="1">
    <citation type="submission" date="2020-03" db="EMBL/GenBank/DDBJ databases">
        <authorList>
            <person name="He L."/>
        </authorList>
    </citation>
    <scope>NUCLEOTIDE SEQUENCE</scope>
    <source>
        <strain evidence="2">CkLH20</strain>
    </source>
</reference>
<feature type="compositionally biased region" description="Acidic residues" evidence="1">
    <location>
        <begin position="139"/>
        <end position="154"/>
    </location>
</feature>
<dbReference type="EMBL" id="JAATWM020000001">
    <property type="protein sequence ID" value="KAF9882383.1"/>
    <property type="molecule type" value="Genomic_DNA"/>
</dbReference>
<dbReference type="Proteomes" id="UP000781932">
    <property type="component" value="Unassembled WGS sequence"/>
</dbReference>
<evidence type="ECO:0000256" key="1">
    <source>
        <dbReference type="SAM" id="MobiDB-lite"/>
    </source>
</evidence>
<sequence>MSRLSKTDVVAPVTQTVNALLLRTFALLQTTPLTSATLRLALGAADEALSIATRLCRFDLEPRAQLFRGHVLRCWGRWHEAWRAYIRAASARGAGYSGTDIKALTDECLEMMMIQSERDPERQRMMMRKKGARMVRFEVDEEGSGDETDGDASDESAATKMYLLLNGSGEVVGSRESLPDLRSVRGRGSVTRSPTPE</sequence>
<comment type="caution">
    <text evidence="2">The sequence shown here is derived from an EMBL/GenBank/DDBJ whole genome shotgun (WGS) entry which is preliminary data.</text>
</comment>
<dbReference type="OrthoDB" id="4845213at2759"/>
<dbReference type="AlphaFoldDB" id="A0A9P6IF77"/>
<evidence type="ECO:0000313" key="2">
    <source>
        <dbReference type="EMBL" id="KAF9882383.1"/>
    </source>
</evidence>
<feature type="compositionally biased region" description="Low complexity" evidence="1">
    <location>
        <begin position="186"/>
        <end position="197"/>
    </location>
</feature>
<accession>A0A9P6IF77</accession>
<proteinExistence type="predicted"/>
<protein>
    <submittedName>
        <fullName evidence="2">Uncharacterized protein</fullName>
    </submittedName>
</protein>
<reference evidence="2" key="2">
    <citation type="submission" date="2020-11" db="EMBL/GenBank/DDBJ databases">
        <title>Whole genome sequencing of Colletotrichum sp.</title>
        <authorList>
            <person name="Li H."/>
        </authorList>
    </citation>
    <scope>NUCLEOTIDE SEQUENCE</scope>
    <source>
        <strain evidence="2">CkLH20</strain>
    </source>
</reference>
<feature type="region of interest" description="Disordered" evidence="1">
    <location>
        <begin position="138"/>
        <end position="159"/>
    </location>
</feature>
<keyword evidence="3" id="KW-1185">Reference proteome</keyword>
<dbReference type="RefSeq" id="XP_038751844.1">
    <property type="nucleotide sequence ID" value="XM_038883139.1"/>
</dbReference>
<evidence type="ECO:0000313" key="3">
    <source>
        <dbReference type="Proteomes" id="UP000781932"/>
    </source>
</evidence>
<organism evidence="2 3">
    <name type="scientific">Colletotrichum karsti</name>
    <dbReference type="NCBI Taxonomy" id="1095194"/>
    <lineage>
        <taxon>Eukaryota</taxon>
        <taxon>Fungi</taxon>
        <taxon>Dikarya</taxon>
        <taxon>Ascomycota</taxon>
        <taxon>Pezizomycotina</taxon>
        <taxon>Sordariomycetes</taxon>
        <taxon>Hypocreomycetidae</taxon>
        <taxon>Glomerellales</taxon>
        <taxon>Glomerellaceae</taxon>
        <taxon>Colletotrichum</taxon>
        <taxon>Colletotrichum boninense species complex</taxon>
    </lineage>
</organism>
<gene>
    <name evidence="2" type="ORF">CkaCkLH20_00419</name>
</gene>
<name>A0A9P6IF77_9PEZI</name>